<evidence type="ECO:0000256" key="2">
    <source>
        <dbReference type="ARBA" id="ARBA00023125"/>
    </source>
</evidence>
<dbReference type="InterPro" id="IPR009057">
    <property type="entry name" value="Homeodomain-like_sf"/>
</dbReference>
<keyword evidence="7" id="KW-1185">Reference proteome</keyword>
<dbReference type="Proteomes" id="UP001500167">
    <property type="component" value="Unassembled WGS sequence"/>
</dbReference>
<name>A0ABP7ZW84_9SPHI</name>
<dbReference type="EMBL" id="BAAAZK010000002">
    <property type="protein sequence ID" value="GAA4171573.1"/>
    <property type="molecule type" value="Genomic_DNA"/>
</dbReference>
<evidence type="ECO:0000256" key="1">
    <source>
        <dbReference type="ARBA" id="ARBA00023015"/>
    </source>
</evidence>
<sequence>MEGNYNILILILNITICVINVLLLVITYKQRQLKKEQKNVSSLDSVIKEDEEFDEIIPDKIETEQSKKGEVLISKITADRLIEEFNKAHSNKFFLKKGVSLGDLADLLSTNQRYASYIVNMVTGQDFNNYVQQARIAYLIERVERDPELLNVKFSILAESAGFSSISKFSSVFKSVMGVPPSEYFQKK</sequence>
<feature type="transmembrane region" description="Helical" evidence="4">
    <location>
        <begin position="6"/>
        <end position="28"/>
    </location>
</feature>
<organism evidence="6 7">
    <name type="scientific">Sphingobacterium ginsenosidimutans</name>
    <dbReference type="NCBI Taxonomy" id="687845"/>
    <lineage>
        <taxon>Bacteria</taxon>
        <taxon>Pseudomonadati</taxon>
        <taxon>Bacteroidota</taxon>
        <taxon>Sphingobacteriia</taxon>
        <taxon>Sphingobacteriales</taxon>
        <taxon>Sphingobacteriaceae</taxon>
        <taxon>Sphingobacterium</taxon>
    </lineage>
</organism>
<comment type="caution">
    <text evidence="6">The sequence shown here is derived from an EMBL/GenBank/DDBJ whole genome shotgun (WGS) entry which is preliminary data.</text>
</comment>
<keyword evidence="4" id="KW-0812">Transmembrane</keyword>
<feature type="domain" description="HTH araC/xylS-type" evidence="5">
    <location>
        <begin position="79"/>
        <end position="187"/>
    </location>
</feature>
<dbReference type="PANTHER" id="PTHR43280:SF34">
    <property type="entry name" value="ARAC-FAMILY TRANSCRIPTIONAL REGULATOR"/>
    <property type="match status" value="1"/>
</dbReference>
<dbReference type="SUPFAM" id="SSF46689">
    <property type="entry name" value="Homeodomain-like"/>
    <property type="match status" value="1"/>
</dbReference>
<keyword evidence="1" id="KW-0805">Transcription regulation</keyword>
<evidence type="ECO:0000313" key="7">
    <source>
        <dbReference type="Proteomes" id="UP001500167"/>
    </source>
</evidence>
<dbReference type="PANTHER" id="PTHR43280">
    <property type="entry name" value="ARAC-FAMILY TRANSCRIPTIONAL REGULATOR"/>
    <property type="match status" value="1"/>
</dbReference>
<dbReference type="Pfam" id="PF12833">
    <property type="entry name" value="HTH_18"/>
    <property type="match status" value="1"/>
</dbReference>
<keyword evidence="4" id="KW-0472">Membrane</keyword>
<proteinExistence type="predicted"/>
<reference evidence="7" key="1">
    <citation type="journal article" date="2019" name="Int. J. Syst. Evol. Microbiol.">
        <title>The Global Catalogue of Microorganisms (GCM) 10K type strain sequencing project: providing services to taxonomists for standard genome sequencing and annotation.</title>
        <authorList>
            <consortium name="The Broad Institute Genomics Platform"/>
            <consortium name="The Broad Institute Genome Sequencing Center for Infectious Disease"/>
            <person name="Wu L."/>
            <person name="Ma J."/>
        </authorList>
    </citation>
    <scope>NUCLEOTIDE SEQUENCE [LARGE SCALE GENOMIC DNA]</scope>
    <source>
        <strain evidence="7">JCM 16722</strain>
    </source>
</reference>
<evidence type="ECO:0000256" key="4">
    <source>
        <dbReference type="SAM" id="Phobius"/>
    </source>
</evidence>
<dbReference type="SMART" id="SM00342">
    <property type="entry name" value="HTH_ARAC"/>
    <property type="match status" value="1"/>
</dbReference>
<evidence type="ECO:0000313" key="6">
    <source>
        <dbReference type="EMBL" id="GAA4171573.1"/>
    </source>
</evidence>
<evidence type="ECO:0000259" key="5">
    <source>
        <dbReference type="PROSITE" id="PS01124"/>
    </source>
</evidence>
<keyword evidence="4" id="KW-1133">Transmembrane helix</keyword>
<dbReference type="PROSITE" id="PS01124">
    <property type="entry name" value="HTH_ARAC_FAMILY_2"/>
    <property type="match status" value="1"/>
</dbReference>
<keyword evidence="3" id="KW-0804">Transcription</keyword>
<accession>A0ABP7ZW84</accession>
<keyword evidence="2" id="KW-0238">DNA-binding</keyword>
<evidence type="ECO:0000256" key="3">
    <source>
        <dbReference type="ARBA" id="ARBA00023163"/>
    </source>
</evidence>
<dbReference type="Gene3D" id="1.10.10.60">
    <property type="entry name" value="Homeodomain-like"/>
    <property type="match status" value="1"/>
</dbReference>
<protein>
    <recommendedName>
        <fullName evidence="5">HTH araC/xylS-type domain-containing protein</fullName>
    </recommendedName>
</protein>
<dbReference type="RefSeq" id="WP_346084856.1">
    <property type="nucleotide sequence ID" value="NZ_BAAAZK010000002.1"/>
</dbReference>
<gene>
    <name evidence="6" type="ORF">GCM10022218_11830</name>
</gene>
<dbReference type="InterPro" id="IPR018060">
    <property type="entry name" value="HTH_AraC"/>
</dbReference>